<reference evidence="1" key="1">
    <citation type="thesis" date="2020" institute="ProQuest LLC" country="789 East Eisenhower Parkway, Ann Arbor, MI, USA">
        <title>Comparative Genomics and Chromosome Evolution.</title>
        <authorList>
            <person name="Mudd A.B."/>
        </authorList>
    </citation>
    <scope>NUCLEOTIDE SEQUENCE</scope>
    <source>
        <strain evidence="1">HN-11 Male</strain>
        <tissue evidence="1">Kidney and liver</tissue>
    </source>
</reference>
<feature type="non-terminal residue" evidence="1">
    <location>
        <position position="1"/>
    </location>
</feature>
<dbReference type="EMBL" id="WNTK01009674">
    <property type="protein sequence ID" value="KAG9462755.1"/>
    <property type="molecule type" value="Genomic_DNA"/>
</dbReference>
<dbReference type="Proteomes" id="UP000770717">
    <property type="component" value="Unassembled WGS sequence"/>
</dbReference>
<comment type="caution">
    <text evidence="1">The sequence shown here is derived from an EMBL/GenBank/DDBJ whole genome shotgun (WGS) entry which is preliminary data.</text>
</comment>
<evidence type="ECO:0000313" key="1">
    <source>
        <dbReference type="EMBL" id="KAG9462755.1"/>
    </source>
</evidence>
<feature type="non-terminal residue" evidence="1">
    <location>
        <position position="107"/>
    </location>
</feature>
<accession>A0A8J6BFR8</accession>
<sequence>SLPAISDLEENKERIMQNDGDIIVHIAEQPTITLQEVLRVFQHGTGDDGDTHSFRQLERETNNYHKIIKNIFNEMRPDALGRVSLPALLKHPIFHELVEDCQLYKLS</sequence>
<evidence type="ECO:0000313" key="2">
    <source>
        <dbReference type="Proteomes" id="UP000770717"/>
    </source>
</evidence>
<organism evidence="1 2">
    <name type="scientific">Eleutherodactylus coqui</name>
    <name type="common">Puerto Rican coqui</name>
    <dbReference type="NCBI Taxonomy" id="57060"/>
    <lineage>
        <taxon>Eukaryota</taxon>
        <taxon>Metazoa</taxon>
        <taxon>Chordata</taxon>
        <taxon>Craniata</taxon>
        <taxon>Vertebrata</taxon>
        <taxon>Euteleostomi</taxon>
        <taxon>Amphibia</taxon>
        <taxon>Batrachia</taxon>
        <taxon>Anura</taxon>
        <taxon>Neobatrachia</taxon>
        <taxon>Hyloidea</taxon>
        <taxon>Eleutherodactylidae</taxon>
        <taxon>Eleutherodactylinae</taxon>
        <taxon>Eleutherodactylus</taxon>
        <taxon>Eleutherodactylus</taxon>
    </lineage>
</organism>
<gene>
    <name evidence="1" type="ORF">GDO78_023210</name>
</gene>
<protein>
    <submittedName>
        <fullName evidence="1">Uncharacterized protein</fullName>
    </submittedName>
</protein>
<name>A0A8J6BFR8_ELECQ</name>
<proteinExistence type="predicted"/>
<keyword evidence="2" id="KW-1185">Reference proteome</keyword>
<dbReference type="OrthoDB" id="62528at2759"/>
<dbReference type="AlphaFoldDB" id="A0A8J6BFR8"/>